<keyword evidence="4" id="KW-1185">Reference proteome</keyword>
<dbReference type="SUPFAM" id="SSF55464">
    <property type="entry name" value="Origin of replication-binding domain, RBD-like"/>
    <property type="match status" value="1"/>
</dbReference>
<dbReference type="InterPro" id="IPR027417">
    <property type="entry name" value="P-loop_NTPase"/>
</dbReference>
<proteinExistence type="predicted"/>
<evidence type="ECO:0000259" key="2">
    <source>
        <dbReference type="Pfam" id="PF08751"/>
    </source>
</evidence>
<evidence type="ECO:0000313" key="3">
    <source>
        <dbReference type="EMBL" id="MFN2976275.1"/>
    </source>
</evidence>
<dbReference type="InterPro" id="IPR014862">
    <property type="entry name" value="TrwC"/>
</dbReference>
<organism evidence="3 4">
    <name type="scientific">Terriglobus aquaticus</name>
    <dbReference type="NCBI Taxonomy" id="940139"/>
    <lineage>
        <taxon>Bacteria</taxon>
        <taxon>Pseudomonadati</taxon>
        <taxon>Acidobacteriota</taxon>
        <taxon>Terriglobia</taxon>
        <taxon>Terriglobales</taxon>
        <taxon>Acidobacteriaceae</taxon>
        <taxon>Terriglobus</taxon>
    </lineage>
</organism>
<evidence type="ECO:0000313" key="4">
    <source>
        <dbReference type="Proteomes" id="UP001634747"/>
    </source>
</evidence>
<feature type="domain" description="TrwC relaxase" evidence="2">
    <location>
        <begin position="11"/>
        <end position="300"/>
    </location>
</feature>
<dbReference type="Pfam" id="PF08751">
    <property type="entry name" value="TrwC"/>
    <property type="match status" value="1"/>
</dbReference>
<dbReference type="SUPFAM" id="SSF52540">
    <property type="entry name" value="P-loop containing nucleoside triphosphate hydrolases"/>
    <property type="match status" value="2"/>
</dbReference>
<dbReference type="RefSeq" id="WP_263412239.1">
    <property type="nucleotide sequence ID" value="NZ_BAABBH010000001.1"/>
</dbReference>
<sequence length="926" mass="101274">MLTISKPLSSGQAQSYHKLEFTSETQNYYKQGDAVRGEWQGQLAARFGVSGEVSPLEFSRLAEGKNPTTDEQMVRHRAAMEYKNADGTTTKSVEHRAGWDATFSAPKSVSLTALVGGDDRVREAHRAAVTTALDELERYTQARIGGNHPAENTGKFIAAKFEHDTARPVDGYAAPQLHTHAVIFNVTERADGTTRAVQPQGLFDSQNFATAVYQSELTYRLTRLGYEIEPGRSGAPEIKGYSQEYLDASSPRSRQIKEQLEKTGHSGPEAAQIAAHSTRDRKQTLTAEEVLSAHREMAASFGDQPQQVITAARVRANEEQAERTTSAKEAVTFARDKIFEREAVADERMILRDALRRGMGETTYRDIRVEFNQRREIGDFSFVGGTKHSSGRSFTTPETIAAERANIRYVLDGRNAVEPIMSAESAREHASTKTFLSETQRRVIEQVLNSADRIHGLQGLAGSGKTSGLQSIREGAESAGYKVEGFAPTSKAAGQLREAGIEATTLQSFLARGQNHSSTEPPTRHLYMLDESSLASTKQMRSLLGRLGPNDRVLVIGDTRQHQGVDAGRPFQQMQEAGMQTSKLDKIMRQKDAELLKAVQHLANGETVKGIAMLAEQGRVTEIPNGHDRIAAIARDYAANPKNTIIVSPDNRSRQEINEAVRTELRKGGRLAEDGQVFRILTHRSDMTGADRTWAARYNAGDVLQYTAGSKAEGIERGSFSTVQSVDARANTLTVSLEGGSTVTYDPRRLRGVNVFREVEREFATGERVQFTAPNKDLGVANRDLGTVVSLEDGQVTLQMDGKSARPVTFDTAEFRQFDHGYAVTSHSSQGLTAGRVLAHMDTDSSRGLINDRLAYVAISRASDDARIYTNNAETLGERLASDIAKTAAVEFPKLISAGQAQESFGISGSRAVAPEVELEGFSLGI</sequence>
<dbReference type="NCBIfam" id="NF041492">
    <property type="entry name" value="MobF"/>
    <property type="match status" value="1"/>
</dbReference>
<reference evidence="3 4" key="1">
    <citation type="submission" date="2024-12" db="EMBL/GenBank/DDBJ databases">
        <authorList>
            <person name="Lee Y."/>
        </authorList>
    </citation>
    <scope>NUCLEOTIDE SEQUENCE [LARGE SCALE GENOMIC DNA]</scope>
    <source>
        <strain evidence="3 4">03SUJ4</strain>
    </source>
</reference>
<gene>
    <name evidence="3" type="primary">mobF</name>
    <name evidence="3" type="ORF">ACK2TP_10925</name>
</gene>
<accession>A0ABW9KNR2</accession>
<dbReference type="CDD" id="cd18809">
    <property type="entry name" value="SF1_C_RecD"/>
    <property type="match status" value="1"/>
</dbReference>
<dbReference type="Pfam" id="PF13604">
    <property type="entry name" value="AAA_30"/>
    <property type="match status" value="1"/>
</dbReference>
<dbReference type="InterPro" id="IPR014059">
    <property type="entry name" value="TraI/TrwC_relax"/>
</dbReference>
<evidence type="ECO:0000256" key="1">
    <source>
        <dbReference type="SAM" id="MobiDB-lite"/>
    </source>
</evidence>
<feature type="region of interest" description="Disordered" evidence="1">
    <location>
        <begin position="245"/>
        <end position="280"/>
    </location>
</feature>
<feature type="compositionally biased region" description="Basic and acidic residues" evidence="1">
    <location>
        <begin position="255"/>
        <end position="264"/>
    </location>
</feature>
<dbReference type="NCBIfam" id="TIGR02686">
    <property type="entry name" value="relax_trwC"/>
    <property type="match status" value="1"/>
</dbReference>
<comment type="caution">
    <text evidence="3">The sequence shown here is derived from an EMBL/GenBank/DDBJ whole genome shotgun (WGS) entry which is preliminary data.</text>
</comment>
<dbReference type="Proteomes" id="UP001634747">
    <property type="component" value="Unassembled WGS sequence"/>
</dbReference>
<protein>
    <submittedName>
        <fullName evidence="3">MobF family relaxase</fullName>
    </submittedName>
</protein>
<dbReference type="EMBL" id="JBJYXY010000001">
    <property type="protein sequence ID" value="MFN2976275.1"/>
    <property type="molecule type" value="Genomic_DNA"/>
</dbReference>
<dbReference type="Gene3D" id="3.40.50.300">
    <property type="entry name" value="P-loop containing nucleotide triphosphate hydrolases"/>
    <property type="match status" value="2"/>
</dbReference>
<name>A0ABW9KNR2_9BACT</name>